<keyword evidence="3" id="KW-0804">Transcription</keyword>
<reference evidence="6 7" key="1">
    <citation type="journal article" date="2019" name="Int. J. Syst. Evol. Microbiol.">
        <title>The Global Catalogue of Microorganisms (GCM) 10K type strain sequencing project: providing services to taxonomists for standard genome sequencing and annotation.</title>
        <authorList>
            <consortium name="The Broad Institute Genomics Platform"/>
            <consortium name="The Broad Institute Genome Sequencing Center for Infectious Disease"/>
            <person name="Wu L."/>
            <person name="Ma J."/>
        </authorList>
    </citation>
    <scope>NUCLEOTIDE SEQUENCE [LARGE SCALE GENOMIC DNA]</scope>
    <source>
        <strain evidence="6 7">JCM 10696</strain>
    </source>
</reference>
<evidence type="ECO:0000313" key="6">
    <source>
        <dbReference type="EMBL" id="GAA0952412.1"/>
    </source>
</evidence>
<dbReference type="RefSeq" id="WP_344241684.1">
    <property type="nucleotide sequence ID" value="NZ_BAAAHH010000012.1"/>
</dbReference>
<sequence length="252" mass="27587">MAERKRPDAGRVLALLWGTPAPPPGRGPRPKVTLEQIVRAGIDIADAEGLDVLSMRRVAERLGVGTMSLYTYVPGRAELLHLMYDRAVGPTPPPPEGATWRQALRHYAHLGRDLHHDHPWTLSVATPGLMMMGPNTTTRADAVYAALSPLNLPAARQAAIADSIDAYVRGACQGSGADLTRAGRDGGFTDPDDYEHWWNEATTHLTDLITRQRFPHLYAVWETGAFEEYGDSTFDYGLDRLLDGIAHDIADG</sequence>
<dbReference type="InterPro" id="IPR001647">
    <property type="entry name" value="HTH_TetR"/>
</dbReference>
<dbReference type="InterPro" id="IPR036271">
    <property type="entry name" value="Tet_transcr_reg_TetR-rel_C_sf"/>
</dbReference>
<dbReference type="InterPro" id="IPR050109">
    <property type="entry name" value="HTH-type_TetR-like_transc_reg"/>
</dbReference>
<dbReference type="Pfam" id="PF02909">
    <property type="entry name" value="TetR_C_1"/>
    <property type="match status" value="1"/>
</dbReference>
<evidence type="ECO:0000259" key="5">
    <source>
        <dbReference type="PROSITE" id="PS50977"/>
    </source>
</evidence>
<dbReference type="PROSITE" id="PS50977">
    <property type="entry name" value="HTH_TETR_2"/>
    <property type="match status" value="1"/>
</dbReference>
<evidence type="ECO:0000256" key="2">
    <source>
        <dbReference type="ARBA" id="ARBA00023125"/>
    </source>
</evidence>
<feature type="DNA-binding region" description="H-T-H motif" evidence="4">
    <location>
        <begin position="54"/>
        <end position="73"/>
    </location>
</feature>
<evidence type="ECO:0000313" key="7">
    <source>
        <dbReference type="Proteomes" id="UP001500665"/>
    </source>
</evidence>
<dbReference type="Gene3D" id="1.10.10.60">
    <property type="entry name" value="Homeodomain-like"/>
    <property type="match status" value="1"/>
</dbReference>
<keyword evidence="2 4" id="KW-0238">DNA-binding</keyword>
<feature type="domain" description="HTH tetR-type" evidence="5">
    <location>
        <begin position="31"/>
        <end position="91"/>
    </location>
</feature>
<dbReference type="EMBL" id="BAAAHH010000012">
    <property type="protein sequence ID" value="GAA0952412.1"/>
    <property type="molecule type" value="Genomic_DNA"/>
</dbReference>
<dbReference type="Gene3D" id="1.10.357.10">
    <property type="entry name" value="Tetracycline Repressor, domain 2"/>
    <property type="match status" value="1"/>
</dbReference>
<dbReference type="Proteomes" id="UP001500665">
    <property type="component" value="Unassembled WGS sequence"/>
</dbReference>
<keyword evidence="1" id="KW-0805">Transcription regulation</keyword>
<protein>
    <submittedName>
        <fullName evidence="6">TetR/AcrR family transcriptional regulator</fullName>
    </submittedName>
</protein>
<comment type="caution">
    <text evidence="6">The sequence shown here is derived from an EMBL/GenBank/DDBJ whole genome shotgun (WGS) entry which is preliminary data.</text>
</comment>
<name>A0ABN1R6J8_9ACTN</name>
<dbReference type="InterPro" id="IPR009057">
    <property type="entry name" value="Homeodomain-like_sf"/>
</dbReference>
<keyword evidence="7" id="KW-1185">Reference proteome</keyword>
<dbReference type="InterPro" id="IPR004111">
    <property type="entry name" value="Repressor_TetR_C"/>
</dbReference>
<gene>
    <name evidence="6" type="ORF">GCM10009550_33110</name>
</gene>
<dbReference type="PANTHER" id="PTHR30055">
    <property type="entry name" value="HTH-TYPE TRANSCRIPTIONAL REGULATOR RUTR"/>
    <property type="match status" value="1"/>
</dbReference>
<dbReference type="SUPFAM" id="SSF46689">
    <property type="entry name" value="Homeodomain-like"/>
    <property type="match status" value="1"/>
</dbReference>
<organism evidence="6 7">
    <name type="scientific">Actinocorallia libanotica</name>
    <dbReference type="NCBI Taxonomy" id="46162"/>
    <lineage>
        <taxon>Bacteria</taxon>
        <taxon>Bacillati</taxon>
        <taxon>Actinomycetota</taxon>
        <taxon>Actinomycetes</taxon>
        <taxon>Streptosporangiales</taxon>
        <taxon>Thermomonosporaceae</taxon>
        <taxon>Actinocorallia</taxon>
    </lineage>
</organism>
<evidence type="ECO:0000256" key="3">
    <source>
        <dbReference type="ARBA" id="ARBA00023163"/>
    </source>
</evidence>
<evidence type="ECO:0000256" key="4">
    <source>
        <dbReference type="PROSITE-ProRule" id="PRU00335"/>
    </source>
</evidence>
<proteinExistence type="predicted"/>
<dbReference type="PANTHER" id="PTHR30055:SF151">
    <property type="entry name" value="TRANSCRIPTIONAL REGULATORY PROTEIN"/>
    <property type="match status" value="1"/>
</dbReference>
<evidence type="ECO:0000256" key="1">
    <source>
        <dbReference type="ARBA" id="ARBA00023015"/>
    </source>
</evidence>
<dbReference type="SUPFAM" id="SSF48498">
    <property type="entry name" value="Tetracyclin repressor-like, C-terminal domain"/>
    <property type="match status" value="1"/>
</dbReference>
<accession>A0ABN1R6J8</accession>